<keyword evidence="2 3" id="KW-0378">Hydrolase</keyword>
<dbReference type="InterPro" id="IPR006683">
    <property type="entry name" value="Thioestr_dom"/>
</dbReference>
<dbReference type="Pfam" id="PF03061">
    <property type="entry name" value="4HBT"/>
    <property type="match status" value="1"/>
</dbReference>
<reference evidence="5 8" key="2">
    <citation type="submission" date="2018-08" db="EMBL/GenBank/DDBJ databases">
        <title>Complete genome of the Arcobacter molluscorum type strain LMG 25693.</title>
        <authorList>
            <person name="Miller W.G."/>
            <person name="Yee E."/>
            <person name="Bono J.L."/>
        </authorList>
    </citation>
    <scope>NUCLEOTIDE SEQUENCE [LARGE SCALE GENOMIC DNA]</scope>
    <source>
        <strain evidence="5 8">CECT 7696</strain>
    </source>
</reference>
<dbReference type="InterPro" id="IPR033120">
    <property type="entry name" value="HOTDOG_ACOT"/>
</dbReference>
<dbReference type="SUPFAM" id="SSF54637">
    <property type="entry name" value="Thioesterase/thiol ester dehydrase-isomerase"/>
    <property type="match status" value="1"/>
</dbReference>
<keyword evidence="7" id="KW-1185">Reference proteome</keyword>
<evidence type="ECO:0000256" key="2">
    <source>
        <dbReference type="ARBA" id="ARBA00022801"/>
    </source>
</evidence>
<dbReference type="CDD" id="cd03442">
    <property type="entry name" value="BFIT_BACH"/>
    <property type="match status" value="1"/>
</dbReference>
<dbReference type="EMBL" id="NXFY01000010">
    <property type="protein sequence ID" value="PHO17977.1"/>
    <property type="molecule type" value="Genomic_DNA"/>
</dbReference>
<feature type="domain" description="HotDog ACOT-type" evidence="4">
    <location>
        <begin position="1"/>
        <end position="109"/>
    </location>
</feature>
<evidence type="ECO:0000313" key="5">
    <source>
        <dbReference type="EMBL" id="AXX93321.1"/>
    </source>
</evidence>
<dbReference type="Proteomes" id="UP000262712">
    <property type="component" value="Chromosome"/>
</dbReference>
<dbReference type="GO" id="GO:0006637">
    <property type="term" value="P:acyl-CoA metabolic process"/>
    <property type="evidence" value="ECO:0007669"/>
    <property type="project" value="TreeGrafter"/>
</dbReference>
<gene>
    <name evidence="5" type="ORF">AMOL_2379</name>
    <name evidence="6" type="ORF">CPU12_07720</name>
</gene>
<dbReference type="Proteomes" id="UP000221222">
    <property type="component" value="Unassembled WGS sequence"/>
</dbReference>
<dbReference type="InterPro" id="IPR040170">
    <property type="entry name" value="Cytosol_ACT"/>
</dbReference>
<evidence type="ECO:0000259" key="4">
    <source>
        <dbReference type="PROSITE" id="PS51770"/>
    </source>
</evidence>
<dbReference type="EMBL" id="CP032098">
    <property type="protein sequence ID" value="AXX93321.1"/>
    <property type="molecule type" value="Genomic_DNA"/>
</dbReference>
<dbReference type="AlphaFoldDB" id="A0A2G1DHM1"/>
<dbReference type="KEGG" id="amol:AMOL_2379"/>
<comment type="similarity">
    <text evidence="1">Belongs to the acyl coenzyme A hydrolase family.</text>
</comment>
<evidence type="ECO:0000256" key="3">
    <source>
        <dbReference type="PROSITE-ProRule" id="PRU01106"/>
    </source>
</evidence>
<protein>
    <submittedName>
        <fullName evidence="6">Acyl-CoA thioesterase</fullName>
    </submittedName>
</protein>
<evidence type="ECO:0000313" key="7">
    <source>
        <dbReference type="Proteomes" id="UP000221222"/>
    </source>
</evidence>
<evidence type="ECO:0000256" key="1">
    <source>
        <dbReference type="ARBA" id="ARBA00010458"/>
    </source>
</evidence>
<accession>A0A2G1DHM1</accession>
<evidence type="ECO:0000313" key="8">
    <source>
        <dbReference type="Proteomes" id="UP000262712"/>
    </source>
</evidence>
<dbReference type="GO" id="GO:0009062">
    <property type="term" value="P:fatty acid catabolic process"/>
    <property type="evidence" value="ECO:0007669"/>
    <property type="project" value="TreeGrafter"/>
</dbReference>
<dbReference type="InterPro" id="IPR029069">
    <property type="entry name" value="HotDog_dom_sf"/>
</dbReference>
<organism evidence="6 7">
    <name type="scientific">Malaciobacter molluscorum LMG 25693</name>
    <dbReference type="NCBI Taxonomy" id="870501"/>
    <lineage>
        <taxon>Bacteria</taxon>
        <taxon>Pseudomonadati</taxon>
        <taxon>Campylobacterota</taxon>
        <taxon>Epsilonproteobacteria</taxon>
        <taxon>Campylobacterales</taxon>
        <taxon>Arcobacteraceae</taxon>
        <taxon>Malaciobacter</taxon>
    </lineage>
</organism>
<dbReference type="GO" id="GO:0052816">
    <property type="term" value="F:long-chain fatty acyl-CoA hydrolase activity"/>
    <property type="evidence" value="ECO:0007669"/>
    <property type="project" value="TreeGrafter"/>
</dbReference>
<name>A0A2G1DHM1_9BACT</name>
<proteinExistence type="inferred from homology"/>
<dbReference type="RefSeq" id="WP_099342526.1">
    <property type="nucleotide sequence ID" value="NZ_CP032098.1"/>
</dbReference>
<reference evidence="6 7" key="1">
    <citation type="submission" date="2017-09" db="EMBL/GenBank/DDBJ databases">
        <title>Arcobacter canalis sp. nov., a new species isolated from a water canal contaminated with urban sewage.</title>
        <authorList>
            <person name="Perez-Cataluna A."/>
            <person name="Salas-Masso N."/>
            <person name="Figueras M.J."/>
        </authorList>
    </citation>
    <scope>NUCLEOTIDE SEQUENCE [LARGE SCALE GENOMIC DNA]</scope>
    <source>
        <strain evidence="6 7">F98-3</strain>
    </source>
</reference>
<sequence>MEYGTQRLVMYPHLNAAGILFGGQALAWIDEEVIIFSANKLGTTRLALVKMSEVRFENPANIGDILVIGTELVKIGRTSITVKCELRNKTTDKVIVTVDEVIMVNLDYNKQPTPHGLPEPD</sequence>
<dbReference type="Gene3D" id="3.10.129.10">
    <property type="entry name" value="Hotdog Thioesterase"/>
    <property type="match status" value="1"/>
</dbReference>
<dbReference type="PANTHER" id="PTHR11049:SF31">
    <property type="entry name" value="HOTDOG ACOT-TYPE DOMAIN-CONTAINING PROTEIN"/>
    <property type="match status" value="1"/>
</dbReference>
<dbReference type="GO" id="GO:0005829">
    <property type="term" value="C:cytosol"/>
    <property type="evidence" value="ECO:0007669"/>
    <property type="project" value="TreeGrafter"/>
</dbReference>
<dbReference type="PANTHER" id="PTHR11049">
    <property type="entry name" value="ACYL COENZYME A THIOESTER HYDROLASE"/>
    <property type="match status" value="1"/>
</dbReference>
<evidence type="ECO:0000313" key="6">
    <source>
        <dbReference type="EMBL" id="PHO17977.1"/>
    </source>
</evidence>
<dbReference type="PROSITE" id="PS51770">
    <property type="entry name" value="HOTDOG_ACOT"/>
    <property type="match status" value="1"/>
</dbReference>